<reference evidence="2" key="1">
    <citation type="submission" date="2015-06" db="UniProtKB">
        <authorList>
            <consortium name="EnsemblPlants"/>
        </authorList>
    </citation>
    <scope>IDENTIFICATION</scope>
</reference>
<feature type="domain" description="F-box" evidence="1">
    <location>
        <begin position="338"/>
        <end position="377"/>
    </location>
</feature>
<dbReference type="SMART" id="SM00256">
    <property type="entry name" value="FBOX"/>
    <property type="match status" value="2"/>
</dbReference>
<dbReference type="Pfam" id="PF00646">
    <property type="entry name" value="F-box"/>
    <property type="match status" value="2"/>
</dbReference>
<organism evidence="2">
    <name type="scientific">Aegilops tauschii</name>
    <name type="common">Tausch's goatgrass</name>
    <name type="synonym">Aegilops squarrosa</name>
    <dbReference type="NCBI Taxonomy" id="37682"/>
    <lineage>
        <taxon>Eukaryota</taxon>
        <taxon>Viridiplantae</taxon>
        <taxon>Streptophyta</taxon>
        <taxon>Embryophyta</taxon>
        <taxon>Tracheophyta</taxon>
        <taxon>Spermatophyta</taxon>
        <taxon>Magnoliopsida</taxon>
        <taxon>Liliopsida</taxon>
        <taxon>Poales</taxon>
        <taxon>Poaceae</taxon>
        <taxon>BOP clade</taxon>
        <taxon>Pooideae</taxon>
        <taxon>Triticodae</taxon>
        <taxon>Triticeae</taxon>
        <taxon>Triticinae</taxon>
        <taxon>Aegilops</taxon>
    </lineage>
</organism>
<evidence type="ECO:0000259" key="1">
    <source>
        <dbReference type="SMART" id="SM00256"/>
    </source>
</evidence>
<sequence length="711" mass="79596">MPSVLAVDANQVAKDPAKLADEIVVCAYDHALLLLPTPIDGQDCSHPHYGYCDQDGHLDSLCFLKKRHMRKEWASSSGTRASTTTPLATTLTEQDILRLKHLFAASDSSSSGTAGDDADDETTDAGAARPIPFPNPRRADLCRRPVTAPAEGAEMEEAMPLGGSGGEHGYGEPAAARGGRDEEDPSCSPHPAPLPLLPGLAVVPMASENEKKNKKLKHVRQEDALMEILSRVPCRPLCRFKCVSKEWLALCSSSHVHKRSPQAMSGFFYNDHGCRFHNLSGKATAFSFANAGKFCRVVGATYAKGWLIIVGANKTSPKEEKKPKDVRQEEDEVPAASFPEDALMEILSRVPCRPLCRFKCVSKEWLALCSYSHTRKMSLQTMSGFFYNDHGCRFHNLSGKGPPMVDPDLSFLRSSYKHFSVTQCSTSLLLCKCWKVPYPKQLGWNSLPKGKTEQFFEWPEADEFDYVVCNPATQEWTLLPPIELLDHLPLFRPGKYFLGFDAATPSRFVVFVPLNSSQTYGLSADMIYSSDTGGWTFTQHNDFSTYPISYLESTFLNNTMHFPTRYSVIVTVDMERKDWSEIKMPRGMTNEYGDVSIGKSQGRLFAWHIKDEGDYQLSIWVLENYDSGKWTLKCTVSCSKLFGRDCRKNYESYSMFAIHPECNLIFLTDNKEKTLSYDMDNQEVHIICATGDFLEGLPYTPSFVEWTSDGH</sequence>
<dbReference type="AlphaFoldDB" id="N1QPT3"/>
<dbReference type="Pfam" id="PF24750">
    <property type="entry name" value="b-prop_At3g26010-like"/>
    <property type="match status" value="1"/>
</dbReference>
<dbReference type="PANTHER" id="PTHR35546">
    <property type="entry name" value="F-BOX PROTEIN INTERACTION DOMAIN PROTEIN-RELATED"/>
    <property type="match status" value="1"/>
</dbReference>
<name>N1QPT3_AEGTA</name>
<feature type="domain" description="F-box" evidence="1">
    <location>
        <begin position="222"/>
        <end position="260"/>
    </location>
</feature>
<dbReference type="EnsemblPlants" id="EMT00477">
    <property type="protein sequence ID" value="EMT00477"/>
    <property type="gene ID" value="F775_21902"/>
</dbReference>
<dbReference type="InterPro" id="IPR036047">
    <property type="entry name" value="F-box-like_dom_sf"/>
</dbReference>
<accession>N1QPT3</accession>
<dbReference type="PANTHER" id="PTHR35546:SF31">
    <property type="entry name" value="F-BOX DOMAIN-CONTAINING PROTEIN"/>
    <property type="match status" value="1"/>
</dbReference>
<proteinExistence type="predicted"/>
<dbReference type="InterPro" id="IPR001810">
    <property type="entry name" value="F-box_dom"/>
</dbReference>
<protein>
    <recommendedName>
        <fullName evidence="1">F-box domain-containing protein</fullName>
    </recommendedName>
</protein>
<dbReference type="SUPFAM" id="SSF81383">
    <property type="entry name" value="F-box domain"/>
    <property type="match status" value="2"/>
</dbReference>
<dbReference type="InterPro" id="IPR056592">
    <property type="entry name" value="Beta-prop_At3g26010-like"/>
</dbReference>
<evidence type="ECO:0000313" key="2">
    <source>
        <dbReference type="EnsemblPlants" id="EMT00477"/>
    </source>
</evidence>
<dbReference type="InterPro" id="IPR055290">
    <property type="entry name" value="At3g26010-like"/>
</dbReference>
<dbReference type="Gene3D" id="1.20.1280.50">
    <property type="match status" value="1"/>
</dbReference>